<keyword evidence="2" id="KW-0547">Nucleotide-binding</keyword>
<dbReference type="EC" id="2.7.12.2" evidence="6"/>
<dbReference type="PROSITE" id="PS50011">
    <property type="entry name" value="PROTEIN_KINASE_DOM"/>
    <property type="match status" value="1"/>
</dbReference>
<reference evidence="12 13" key="1">
    <citation type="journal article" date="2006" name="J. Gen. Virol.">
        <title>Genome sequences of two frog herpesviruses.</title>
        <authorList>
            <person name="Davison A.J."/>
            <person name="Cunningham C."/>
            <person name="Sauerbier W."/>
            <person name="McKinnell R.G."/>
        </authorList>
    </citation>
    <scope>NUCLEOTIDE SEQUENCE [LARGE SCALE GENOMIC DNA]</scope>
    <source>
        <strain evidence="12">ATCC VR-568</strain>
    </source>
</reference>
<evidence type="ECO:0000256" key="4">
    <source>
        <dbReference type="ARBA" id="ARBA00022840"/>
    </source>
</evidence>
<dbReference type="GO" id="GO:0005524">
    <property type="term" value="F:ATP binding"/>
    <property type="evidence" value="ECO:0007669"/>
    <property type="project" value="UniProtKB-KW"/>
</dbReference>
<evidence type="ECO:0000256" key="8">
    <source>
        <dbReference type="ARBA" id="ARBA00049299"/>
    </source>
</evidence>
<dbReference type="Pfam" id="PF00069">
    <property type="entry name" value="Pkinase"/>
    <property type="match status" value="1"/>
</dbReference>
<comment type="catalytic activity">
    <reaction evidence="9">
        <text>L-tyrosyl-[protein] + ATP = O-phospho-L-tyrosyl-[protein] + ADP + H(+)</text>
        <dbReference type="Rhea" id="RHEA:10596"/>
        <dbReference type="Rhea" id="RHEA-COMP:10136"/>
        <dbReference type="Rhea" id="RHEA-COMP:20101"/>
        <dbReference type="ChEBI" id="CHEBI:15378"/>
        <dbReference type="ChEBI" id="CHEBI:30616"/>
        <dbReference type="ChEBI" id="CHEBI:46858"/>
        <dbReference type="ChEBI" id="CHEBI:61978"/>
        <dbReference type="ChEBI" id="CHEBI:456216"/>
        <dbReference type="EC" id="2.7.12.2"/>
    </reaction>
</comment>
<dbReference type="SUPFAM" id="SSF56112">
    <property type="entry name" value="Protein kinase-like (PK-like)"/>
    <property type="match status" value="1"/>
</dbReference>
<keyword evidence="3" id="KW-0418">Kinase</keyword>
<accession>Q14W00</accession>
<feature type="region of interest" description="Disordered" evidence="10">
    <location>
        <begin position="471"/>
        <end position="491"/>
    </location>
</feature>
<evidence type="ECO:0000256" key="2">
    <source>
        <dbReference type="ARBA" id="ARBA00022741"/>
    </source>
</evidence>
<protein>
    <recommendedName>
        <fullName evidence="6">mitogen-activated protein kinase kinase</fullName>
        <ecNumber evidence="6">2.7.12.2</ecNumber>
    </recommendedName>
</protein>
<dbReference type="Proteomes" id="UP000120576">
    <property type="component" value="Genome"/>
</dbReference>
<evidence type="ECO:0000256" key="6">
    <source>
        <dbReference type="ARBA" id="ARBA00038999"/>
    </source>
</evidence>
<evidence type="ECO:0000256" key="5">
    <source>
        <dbReference type="ARBA" id="ARBA00038035"/>
    </source>
</evidence>
<comment type="catalytic activity">
    <reaction evidence="7">
        <text>L-seryl-[protein] + ATP = O-phospho-L-seryl-[protein] + ADP + H(+)</text>
        <dbReference type="Rhea" id="RHEA:17989"/>
        <dbReference type="Rhea" id="RHEA-COMP:9863"/>
        <dbReference type="Rhea" id="RHEA-COMP:11604"/>
        <dbReference type="ChEBI" id="CHEBI:15378"/>
        <dbReference type="ChEBI" id="CHEBI:29999"/>
        <dbReference type="ChEBI" id="CHEBI:30616"/>
        <dbReference type="ChEBI" id="CHEBI:83421"/>
        <dbReference type="ChEBI" id="CHEBI:456216"/>
        <dbReference type="EC" id="2.7.12.2"/>
    </reaction>
</comment>
<dbReference type="PANTHER" id="PTHR48013:SF9">
    <property type="entry name" value="DUAL SPECIFICITY MITOGEN-ACTIVATED PROTEIN KINASE KINASE 5"/>
    <property type="match status" value="1"/>
</dbReference>
<dbReference type="GeneID" id="5179459"/>
<keyword evidence="1" id="KW-0808">Transferase</keyword>
<keyword evidence="4" id="KW-0067">ATP-binding</keyword>
<organism evidence="12 13">
    <name type="scientific">Ranid herpesvirus 2</name>
    <dbReference type="NCBI Taxonomy" id="389214"/>
    <lineage>
        <taxon>Viruses</taxon>
        <taxon>Duplodnaviria</taxon>
        <taxon>Heunggongvirae</taxon>
        <taxon>Peploviricota</taxon>
        <taxon>Herviviricetes</taxon>
        <taxon>Herpesvirales</taxon>
        <taxon>Alloherpesviridae</taxon>
        <taxon>Batravirus</taxon>
        <taxon>Batravirus ranidallo2</taxon>
    </lineage>
</organism>
<evidence type="ECO:0000256" key="10">
    <source>
        <dbReference type="SAM" id="MobiDB-lite"/>
    </source>
</evidence>
<dbReference type="PANTHER" id="PTHR48013">
    <property type="entry name" value="DUAL SPECIFICITY MITOGEN-ACTIVATED PROTEIN KINASE KINASE 5-RELATED"/>
    <property type="match status" value="1"/>
</dbReference>
<dbReference type="PROSITE" id="PS00108">
    <property type="entry name" value="PROTEIN_KINASE_ST"/>
    <property type="match status" value="1"/>
</dbReference>
<dbReference type="Gene3D" id="1.10.510.10">
    <property type="entry name" value="Transferase(Phosphotransferase) domain 1"/>
    <property type="match status" value="1"/>
</dbReference>
<evidence type="ECO:0000259" key="11">
    <source>
        <dbReference type="PROSITE" id="PS50011"/>
    </source>
</evidence>
<dbReference type="GO" id="GO:0004672">
    <property type="term" value="F:protein kinase activity"/>
    <property type="evidence" value="ECO:0007669"/>
    <property type="project" value="InterPro"/>
</dbReference>
<comment type="catalytic activity">
    <reaction evidence="8">
        <text>L-threonyl-[protein] + ATP = O-phospho-L-threonyl-[protein] + ADP + H(+)</text>
        <dbReference type="Rhea" id="RHEA:46608"/>
        <dbReference type="Rhea" id="RHEA-COMP:11060"/>
        <dbReference type="Rhea" id="RHEA-COMP:11605"/>
        <dbReference type="ChEBI" id="CHEBI:15378"/>
        <dbReference type="ChEBI" id="CHEBI:30013"/>
        <dbReference type="ChEBI" id="CHEBI:30616"/>
        <dbReference type="ChEBI" id="CHEBI:61977"/>
        <dbReference type="ChEBI" id="CHEBI:456216"/>
        <dbReference type="EC" id="2.7.12.2"/>
    </reaction>
</comment>
<evidence type="ECO:0000256" key="9">
    <source>
        <dbReference type="ARBA" id="ARBA00051693"/>
    </source>
</evidence>
<proteinExistence type="inferred from homology"/>
<evidence type="ECO:0000256" key="7">
    <source>
        <dbReference type="ARBA" id="ARBA00049014"/>
    </source>
</evidence>
<evidence type="ECO:0000256" key="3">
    <source>
        <dbReference type="ARBA" id="ARBA00022777"/>
    </source>
</evidence>
<sequence>MSINHPECIAFYNTLHNFSNNDCMVGDLAINVIAKSTDTFSQIMPYSNQNKCMTMINYDAVKPVRAQPTLVAALANEDVKEPAQRVDWMPVYFDVHEKPIFKGHWVGCFNNNIELNNEISVHTVHTISRFISKQRPTIWASDDNMCKRTAAKNNCHEMLANMLCNCVYIHHCTYSFFSKEDIFMYSPTVALTAHHYFSDSRRAKRRTQALSMFFHILRGLYYLNEKLGIAHCDVKLSNILYDSKGERIFKLCDLGSALPINQKGRLMGTLPNVAPEILEAYCGSSVDFEYTDVLVTPKVDVWALGLIVQEIMEGDFYASALSKGHKQKQLFRTVLTRHKKNIAIQRAAESIDVFNYISKLCIAEENERPVPETVLRLFGCFNNFFQHKILSLEKYVPNQVCLDFLKNVDENDVITPTYKMVRVPEHEMNSVYAVKAALEGKVVRTLGTAAHVFHSLLADTVKRHYKNYRPKEVEGTASPPRRFRKMSRGSVEEEEELTEKFLQCDMEDPGKVLNVPLEDVIAKKSLPGLDVFRNKVWDKDAKTPRYGADINCAVMKLFNCSKAYSHSPAVTQTPFCIPECEETACLYWEKNLSGRYVTQLPDTRKAIEGRAHMCTAFSTSGGFPCYMYNDIGEIADHKHVGVCCGIDFYSAEDTHIMSMTLPDGMRSLGQILDFMCNALRPSTHPSMLSVYGFMLCKKHNETRVLVICEGKLAAGDVPNFEAEVPDDAPLKEVMKSAADHLHAHGLRMYISDQRFMQAFRDQKVFNYGLVLLMLLGCRVSFGERQPTGHIREERVELRLPEQVPEVREKMVAVATKFGHVKLGDVNVEVNVVCARSFV</sequence>
<evidence type="ECO:0000313" key="13">
    <source>
        <dbReference type="Proteomes" id="UP000120576"/>
    </source>
</evidence>
<feature type="domain" description="Protein kinase" evidence="11">
    <location>
        <begin position="1"/>
        <end position="385"/>
    </location>
</feature>
<dbReference type="InterPro" id="IPR000719">
    <property type="entry name" value="Prot_kinase_dom"/>
</dbReference>
<dbReference type="InterPro" id="IPR008271">
    <property type="entry name" value="Ser/Thr_kinase_AS"/>
</dbReference>
<evidence type="ECO:0000313" key="12">
    <source>
        <dbReference type="EMBL" id="ABG25589.1"/>
    </source>
</evidence>
<dbReference type="KEGG" id="vg:5179459"/>
<keyword evidence="13" id="KW-1185">Reference proteome</keyword>
<evidence type="ECO:0000256" key="1">
    <source>
        <dbReference type="ARBA" id="ARBA00022679"/>
    </source>
</evidence>
<comment type="similarity">
    <text evidence="5">Belongs to the protein kinase superfamily. STE Ser/Thr protein kinase family. MAP kinase kinase subfamily.</text>
</comment>
<dbReference type="InterPro" id="IPR011009">
    <property type="entry name" value="Kinase-like_dom_sf"/>
</dbReference>
<dbReference type="SMART" id="SM00220">
    <property type="entry name" value="S_TKc"/>
    <property type="match status" value="1"/>
</dbReference>
<dbReference type="RefSeq" id="YP_656614.1">
    <property type="nucleotide sequence ID" value="NC_008210.1"/>
</dbReference>
<dbReference type="EMBL" id="DQ665652">
    <property type="protein sequence ID" value="ABG25589.1"/>
    <property type="molecule type" value="Genomic_DNA"/>
</dbReference>
<dbReference type="OrthoDB" id="8955at10239"/>
<name>Q14W00_9VIRU</name>